<feature type="transmembrane region" description="Helical" evidence="2">
    <location>
        <begin position="211"/>
        <end position="229"/>
    </location>
</feature>
<name>A0A1F7WSB9_9BACT</name>
<keyword evidence="2" id="KW-0812">Transmembrane</keyword>
<gene>
    <name evidence="5" type="ORF">A2125_02060</name>
</gene>
<keyword evidence="3" id="KW-0732">Signal</keyword>
<evidence type="ECO:0000313" key="6">
    <source>
        <dbReference type="Proteomes" id="UP000178812"/>
    </source>
</evidence>
<feature type="transmembrane region" description="Helical" evidence="2">
    <location>
        <begin position="184"/>
        <end position="205"/>
    </location>
</feature>
<protein>
    <recommendedName>
        <fullName evidence="4">7 transmembrane helices usually fused to an inactive transglutaminase domain-containing protein</fullName>
    </recommendedName>
</protein>
<evidence type="ECO:0000256" key="2">
    <source>
        <dbReference type="SAM" id="Phobius"/>
    </source>
</evidence>
<evidence type="ECO:0000256" key="1">
    <source>
        <dbReference type="SAM" id="MobiDB-lite"/>
    </source>
</evidence>
<dbReference type="Proteomes" id="UP000178812">
    <property type="component" value="Unassembled WGS sequence"/>
</dbReference>
<evidence type="ECO:0000256" key="3">
    <source>
        <dbReference type="SAM" id="SignalP"/>
    </source>
</evidence>
<dbReference type="EMBL" id="MGFM01000040">
    <property type="protein sequence ID" value="OGM05369.1"/>
    <property type="molecule type" value="Genomic_DNA"/>
</dbReference>
<feature type="signal peptide" evidence="3">
    <location>
        <begin position="1"/>
        <end position="24"/>
    </location>
</feature>
<feature type="domain" description="7 transmembrane helices usually fused to an inactive transglutaminase" evidence="4">
    <location>
        <begin position="111"/>
        <end position="303"/>
    </location>
</feature>
<dbReference type="InterPro" id="IPR025840">
    <property type="entry name" value="7TM_transglut"/>
</dbReference>
<feature type="region of interest" description="Disordered" evidence="1">
    <location>
        <begin position="26"/>
        <end position="65"/>
    </location>
</feature>
<evidence type="ECO:0000313" key="5">
    <source>
        <dbReference type="EMBL" id="OGM05369.1"/>
    </source>
</evidence>
<accession>A0A1F7WSB9</accession>
<feature type="chain" id="PRO_5009533560" description="7 transmembrane helices usually fused to an inactive transglutaminase domain-containing protein" evidence="3">
    <location>
        <begin position="25"/>
        <end position="306"/>
    </location>
</feature>
<feature type="transmembrane region" description="Helical" evidence="2">
    <location>
        <begin position="241"/>
        <end position="259"/>
    </location>
</feature>
<feature type="transmembrane region" description="Helical" evidence="2">
    <location>
        <begin position="155"/>
        <end position="172"/>
    </location>
</feature>
<feature type="transmembrane region" description="Helical" evidence="2">
    <location>
        <begin position="104"/>
        <end position="124"/>
    </location>
</feature>
<evidence type="ECO:0000259" key="4">
    <source>
        <dbReference type="Pfam" id="PF14402"/>
    </source>
</evidence>
<dbReference type="Pfam" id="PF14402">
    <property type="entry name" value="7TM_transglut"/>
    <property type="match status" value="1"/>
</dbReference>
<keyword evidence="2" id="KW-0472">Membrane</keyword>
<feature type="compositionally biased region" description="Pro residues" evidence="1">
    <location>
        <begin position="47"/>
        <end position="58"/>
    </location>
</feature>
<proteinExistence type="predicted"/>
<comment type="caution">
    <text evidence="5">The sequence shown here is derived from an EMBL/GenBank/DDBJ whole genome shotgun (WGS) entry which is preliminary data.</text>
</comment>
<organism evidence="5 6">
    <name type="scientific">Candidatus Woesebacteria bacterium GWB1_43_5</name>
    <dbReference type="NCBI Taxonomy" id="1802474"/>
    <lineage>
        <taxon>Bacteria</taxon>
        <taxon>Candidatus Woeseibacteriota</taxon>
    </lineage>
</organism>
<reference evidence="5 6" key="1">
    <citation type="journal article" date="2016" name="Nat. Commun.">
        <title>Thousands of microbial genomes shed light on interconnected biogeochemical processes in an aquifer system.</title>
        <authorList>
            <person name="Anantharaman K."/>
            <person name="Brown C.T."/>
            <person name="Hug L.A."/>
            <person name="Sharon I."/>
            <person name="Castelle C.J."/>
            <person name="Probst A.J."/>
            <person name="Thomas B.C."/>
            <person name="Singh A."/>
            <person name="Wilkins M.J."/>
            <person name="Karaoz U."/>
            <person name="Brodie E.L."/>
            <person name="Williams K.H."/>
            <person name="Hubbard S.S."/>
            <person name="Banfield J.F."/>
        </authorList>
    </citation>
    <scope>NUCLEOTIDE SEQUENCE [LARGE SCALE GENOMIC DNA]</scope>
</reference>
<feature type="transmembrane region" description="Helical" evidence="2">
    <location>
        <begin position="274"/>
        <end position="292"/>
    </location>
</feature>
<sequence>MARLIGVVFAAICLFTISVGGVLAQTPTPTPTPRGVQLNTKATQTPIPTPTPTATPTPEPREDLTEKTSAVVEPLRKILDGQVLGPVLFNPIKYAIRSAVGSGVPVNTIVLLLLLPGVGALIAATRHLVGLRGFGILMPAALSVVFLAIGPVVGIGLFLVIVVTSLMVRFTLRKTKVSIQYLPRMALIMLFVVLGVLLVLFAAPIIRHPDIINVSIFPVLFLVILAEDFTRVQLGKSARAAINITTETLILSLISYVLLTLKSLQEFVLVNPEGYLLGIAVFDFLIGRYVGLRFMEFWRFRKLIDS</sequence>
<dbReference type="AlphaFoldDB" id="A0A1F7WSB9"/>
<keyword evidence="2" id="KW-1133">Transmembrane helix</keyword>